<dbReference type="Gene3D" id="3.30.70.330">
    <property type="match status" value="1"/>
</dbReference>
<dbReference type="SUPFAM" id="SSF54928">
    <property type="entry name" value="RNA-binding domain, RBD"/>
    <property type="match status" value="1"/>
</dbReference>
<proteinExistence type="predicted"/>
<dbReference type="InterPro" id="IPR012677">
    <property type="entry name" value="Nucleotide-bd_a/b_plait_sf"/>
</dbReference>
<evidence type="ECO:0000256" key="3">
    <source>
        <dbReference type="SAM" id="MobiDB-lite"/>
    </source>
</evidence>
<feature type="domain" description="RRM" evidence="4">
    <location>
        <begin position="308"/>
        <end position="385"/>
    </location>
</feature>
<dbReference type="Pfam" id="PF02136">
    <property type="entry name" value="NTF2"/>
    <property type="match status" value="1"/>
</dbReference>
<dbReference type="Pfam" id="PF00076">
    <property type="entry name" value="RRM_1"/>
    <property type="match status" value="1"/>
</dbReference>
<evidence type="ECO:0000259" key="4">
    <source>
        <dbReference type="PROSITE" id="PS50102"/>
    </source>
</evidence>
<keyword evidence="1 2" id="KW-0694">RNA-binding</keyword>
<feature type="region of interest" description="Disordered" evidence="3">
    <location>
        <begin position="149"/>
        <end position="173"/>
    </location>
</feature>
<feature type="compositionally biased region" description="Basic and acidic residues" evidence="3">
    <location>
        <begin position="422"/>
        <end position="435"/>
    </location>
</feature>
<dbReference type="GO" id="GO:0003729">
    <property type="term" value="F:mRNA binding"/>
    <property type="evidence" value="ECO:0007669"/>
    <property type="project" value="TreeGrafter"/>
</dbReference>
<feature type="region of interest" description="Disordered" evidence="3">
    <location>
        <begin position="193"/>
        <end position="246"/>
    </location>
</feature>
<evidence type="ECO:0000256" key="1">
    <source>
        <dbReference type="ARBA" id="ARBA00022884"/>
    </source>
</evidence>
<dbReference type="OrthoDB" id="339151at2759"/>
<evidence type="ECO:0000259" key="5">
    <source>
        <dbReference type="PROSITE" id="PS50177"/>
    </source>
</evidence>
<evidence type="ECO:0000313" key="6">
    <source>
        <dbReference type="EMBL" id="EPS71512.1"/>
    </source>
</evidence>
<organism evidence="6 7">
    <name type="scientific">Genlisea aurea</name>
    <dbReference type="NCBI Taxonomy" id="192259"/>
    <lineage>
        <taxon>Eukaryota</taxon>
        <taxon>Viridiplantae</taxon>
        <taxon>Streptophyta</taxon>
        <taxon>Embryophyta</taxon>
        <taxon>Tracheophyta</taxon>
        <taxon>Spermatophyta</taxon>
        <taxon>Magnoliopsida</taxon>
        <taxon>eudicotyledons</taxon>
        <taxon>Gunneridae</taxon>
        <taxon>Pentapetalae</taxon>
        <taxon>asterids</taxon>
        <taxon>lamiids</taxon>
        <taxon>Lamiales</taxon>
        <taxon>Lentibulariaceae</taxon>
        <taxon>Genlisea</taxon>
    </lineage>
</organism>
<dbReference type="InterPro" id="IPR002075">
    <property type="entry name" value="NTF2_dom"/>
</dbReference>
<keyword evidence="7" id="KW-1185">Reference proteome</keyword>
<feature type="region of interest" description="Disordered" evidence="3">
    <location>
        <begin position="385"/>
        <end position="450"/>
    </location>
</feature>
<dbReference type="PANTHER" id="PTHR10693">
    <property type="entry name" value="RAS GTPASE-ACTIVATING PROTEIN-BINDING PROTEIN"/>
    <property type="match status" value="1"/>
</dbReference>
<dbReference type="Gene3D" id="3.10.450.50">
    <property type="match status" value="1"/>
</dbReference>
<dbReference type="SUPFAM" id="SSF54427">
    <property type="entry name" value="NTF2-like"/>
    <property type="match status" value="1"/>
</dbReference>
<name>S8EFU2_9LAMI</name>
<evidence type="ECO:0000256" key="2">
    <source>
        <dbReference type="PROSITE-ProRule" id="PRU00176"/>
    </source>
</evidence>
<dbReference type="PANTHER" id="PTHR10693:SF75">
    <property type="entry name" value="NUCLEAR TRANSPORT FACTOR 2"/>
    <property type="match status" value="1"/>
</dbReference>
<reference evidence="6 7" key="1">
    <citation type="journal article" date="2013" name="BMC Genomics">
        <title>The miniature genome of a carnivorous plant Genlisea aurea contains a low number of genes and short non-coding sequences.</title>
        <authorList>
            <person name="Leushkin E.V."/>
            <person name="Sutormin R.A."/>
            <person name="Nabieva E.R."/>
            <person name="Penin A.A."/>
            <person name="Kondrashov A.S."/>
            <person name="Logacheva M.D."/>
        </authorList>
    </citation>
    <scope>NUCLEOTIDE SEQUENCE [LARGE SCALE GENOMIC DNA]</scope>
</reference>
<feature type="compositionally biased region" description="Polar residues" evidence="3">
    <location>
        <begin position="396"/>
        <end position="406"/>
    </location>
</feature>
<dbReference type="Proteomes" id="UP000015453">
    <property type="component" value="Unassembled WGS sequence"/>
</dbReference>
<gene>
    <name evidence="6" type="ORF">M569_03247</name>
</gene>
<protein>
    <submittedName>
        <fullName evidence="6">Uncharacterized protein</fullName>
    </submittedName>
</protein>
<sequence length="450" mass="48848">MASANPTQESNPSPSAQVVGNAFVEQYYHILHHSPELAHRFYQDNSVLSRPSPDGLMRTVTTMKSINETICSLDYKNYKAEIKTADAQDSFRDGVVLLVTGSLTGNDHQKRKFTQTFFLAPQDTGYFVLNDVFRYVEDGGPEIISGFGIRDDGSSPSGASNQVQEPAQVIDPPKTDFPAALMEVIEAAEEQRNGHVIDGKPPIQDKAIVPEPDSQASENHSAADSEAVISASEEDAPKKSYASIVSSQTKRGPMKIYVPTNSARAAAAAAAAKAENQSFVNQATEVSSSIAAKPPAETHDVADEDEGHSIYIRNLPINATVNQLEAEFKKFGPIKPDGIQVRGNRQQGFCFGFVEFLELSSMQSAIEASPITIGDRPAVVEAKRTTSRVGNGRSRFASSTRGSFRSDNFRARGSGRAYVRSDSYRERGNPREGYQHGRGATRPNPVSNLS</sequence>
<dbReference type="InterPro" id="IPR035979">
    <property type="entry name" value="RBD_domain_sf"/>
</dbReference>
<comment type="caution">
    <text evidence="6">The sequence shown here is derived from an EMBL/GenBank/DDBJ whole genome shotgun (WGS) entry which is preliminary data.</text>
</comment>
<accession>S8EFU2</accession>
<dbReference type="InterPro" id="IPR039539">
    <property type="entry name" value="Ras_GTPase_bind_prot"/>
</dbReference>
<dbReference type="FunFam" id="3.10.450.50:FF:000003">
    <property type="entry name" value="Nuclear transport factor 2 family protein"/>
    <property type="match status" value="1"/>
</dbReference>
<dbReference type="CDD" id="cd00590">
    <property type="entry name" value="RRM_SF"/>
    <property type="match status" value="1"/>
</dbReference>
<dbReference type="GO" id="GO:1990904">
    <property type="term" value="C:ribonucleoprotein complex"/>
    <property type="evidence" value="ECO:0007669"/>
    <property type="project" value="TreeGrafter"/>
</dbReference>
<dbReference type="CDD" id="cd00780">
    <property type="entry name" value="NTF2"/>
    <property type="match status" value="1"/>
</dbReference>
<dbReference type="InterPro" id="IPR018222">
    <property type="entry name" value="Nuclear_transport_factor_2_euk"/>
</dbReference>
<dbReference type="GO" id="GO:0005829">
    <property type="term" value="C:cytosol"/>
    <property type="evidence" value="ECO:0007669"/>
    <property type="project" value="TreeGrafter"/>
</dbReference>
<feature type="domain" description="NTF2" evidence="5">
    <location>
        <begin position="19"/>
        <end position="135"/>
    </location>
</feature>
<dbReference type="InterPro" id="IPR000504">
    <property type="entry name" value="RRM_dom"/>
</dbReference>
<dbReference type="EMBL" id="AUSU01001234">
    <property type="protein sequence ID" value="EPS71512.1"/>
    <property type="molecule type" value="Genomic_DNA"/>
</dbReference>
<evidence type="ECO:0000313" key="7">
    <source>
        <dbReference type="Proteomes" id="UP000015453"/>
    </source>
</evidence>
<dbReference type="AlphaFoldDB" id="S8EFU2"/>
<dbReference type="SMART" id="SM00360">
    <property type="entry name" value="RRM"/>
    <property type="match status" value="1"/>
</dbReference>
<feature type="compositionally biased region" description="Polar residues" evidence="3">
    <location>
        <begin position="154"/>
        <end position="165"/>
    </location>
</feature>
<dbReference type="PROSITE" id="PS50177">
    <property type="entry name" value="NTF2_DOMAIN"/>
    <property type="match status" value="1"/>
</dbReference>
<dbReference type="InterPro" id="IPR032710">
    <property type="entry name" value="NTF2-like_dom_sf"/>
</dbReference>
<dbReference type="PROSITE" id="PS50102">
    <property type="entry name" value="RRM"/>
    <property type="match status" value="1"/>
</dbReference>